<protein>
    <recommendedName>
        <fullName evidence="1">MYB-CC type transcription factor LHEQLE-containing domain-containing protein</fullName>
    </recommendedName>
</protein>
<dbReference type="STRING" id="3818.A0A445CQ14"/>
<gene>
    <name evidence="2" type="ORF">Ahy_A06g027872</name>
</gene>
<dbReference type="InterPro" id="IPR025756">
    <property type="entry name" value="Myb_CC_LHEQLE"/>
</dbReference>
<dbReference type="PANTHER" id="PTHR31499:SF11">
    <property type="entry name" value="MYB FAMILY TRANSCRIPTION FACTOR PHL8"/>
    <property type="match status" value="1"/>
</dbReference>
<name>A0A445CQ14_ARAHY</name>
<dbReference type="AlphaFoldDB" id="A0A445CQ14"/>
<reference evidence="2 3" key="1">
    <citation type="submission" date="2019-01" db="EMBL/GenBank/DDBJ databases">
        <title>Sequencing of cultivated peanut Arachis hypogaea provides insights into genome evolution and oil improvement.</title>
        <authorList>
            <person name="Chen X."/>
        </authorList>
    </citation>
    <scope>NUCLEOTIDE SEQUENCE [LARGE SCALE GENOMIC DNA]</scope>
    <source>
        <strain evidence="3">cv. Fuhuasheng</strain>
        <tissue evidence="2">Leaves</tissue>
    </source>
</reference>
<accession>A0A445CQ14</accession>
<dbReference type="EMBL" id="SDMP01000006">
    <property type="protein sequence ID" value="RYR53026.1"/>
    <property type="molecule type" value="Genomic_DNA"/>
</dbReference>
<dbReference type="InterPro" id="IPR046955">
    <property type="entry name" value="PHR1-like"/>
</dbReference>
<sequence length="339" mass="38346">MEAHAPPPVVQMLPYTRCSSLRHARVPPRSPPSSSTLSLLRRVLLLVPFEFEHVEGQTLYQFFVHHQVALSNHNLAIFENRKLDSAEYERLMTEKGEARKEKLRSEGKEKNFEWAWEHPVESLAIRKAAANFKSLLGVANKIKLAYTILTLPSWQRNIDLGKANHNLKSVLATTNMKVTWLCMVSQEMNNSEGPCSSREESIGTQNEMTELGKSQPQLEICSSNNKYEGPCSSREESIGTQNEMTESMQIAEALQMQMEVQKKLYEQIEVQRHLQLKIEAQGKYLQSVLHKAQETLAGMINNGSPGSPSILELTETRGGFSWSCGQRKQNRGTMCSLEI</sequence>
<evidence type="ECO:0000313" key="2">
    <source>
        <dbReference type="EMBL" id="RYR53026.1"/>
    </source>
</evidence>
<dbReference type="GO" id="GO:0003700">
    <property type="term" value="F:DNA-binding transcription factor activity"/>
    <property type="evidence" value="ECO:0007669"/>
    <property type="project" value="InterPro"/>
</dbReference>
<comment type="caution">
    <text evidence="2">The sequence shown here is derived from an EMBL/GenBank/DDBJ whole genome shotgun (WGS) entry which is preliminary data.</text>
</comment>
<keyword evidence="3" id="KW-1185">Reference proteome</keyword>
<organism evidence="2 3">
    <name type="scientific">Arachis hypogaea</name>
    <name type="common">Peanut</name>
    <dbReference type="NCBI Taxonomy" id="3818"/>
    <lineage>
        <taxon>Eukaryota</taxon>
        <taxon>Viridiplantae</taxon>
        <taxon>Streptophyta</taxon>
        <taxon>Embryophyta</taxon>
        <taxon>Tracheophyta</taxon>
        <taxon>Spermatophyta</taxon>
        <taxon>Magnoliopsida</taxon>
        <taxon>eudicotyledons</taxon>
        <taxon>Gunneridae</taxon>
        <taxon>Pentapetalae</taxon>
        <taxon>rosids</taxon>
        <taxon>fabids</taxon>
        <taxon>Fabales</taxon>
        <taxon>Fabaceae</taxon>
        <taxon>Papilionoideae</taxon>
        <taxon>50 kb inversion clade</taxon>
        <taxon>dalbergioids sensu lato</taxon>
        <taxon>Dalbergieae</taxon>
        <taxon>Pterocarpus clade</taxon>
        <taxon>Arachis</taxon>
    </lineage>
</organism>
<dbReference type="PANTHER" id="PTHR31499">
    <property type="entry name" value="MYB FAMILY TRANSCRIPTION FACTOR PHL11"/>
    <property type="match status" value="1"/>
</dbReference>
<feature type="domain" description="MYB-CC type transcription factor LHEQLE-containing" evidence="1">
    <location>
        <begin position="248"/>
        <end position="295"/>
    </location>
</feature>
<dbReference type="Proteomes" id="UP000289738">
    <property type="component" value="Chromosome A06"/>
</dbReference>
<evidence type="ECO:0000313" key="3">
    <source>
        <dbReference type="Proteomes" id="UP000289738"/>
    </source>
</evidence>
<proteinExistence type="predicted"/>
<dbReference type="Pfam" id="PF14379">
    <property type="entry name" value="Myb_CC_LHEQLE"/>
    <property type="match status" value="1"/>
</dbReference>
<evidence type="ECO:0000259" key="1">
    <source>
        <dbReference type="Pfam" id="PF14379"/>
    </source>
</evidence>